<evidence type="ECO:0000256" key="1">
    <source>
        <dbReference type="ARBA" id="ARBA00004123"/>
    </source>
</evidence>
<dbReference type="Gene3D" id="3.30.1370.10">
    <property type="entry name" value="K Homology domain, type 1"/>
    <property type="match status" value="1"/>
</dbReference>
<feature type="region of interest" description="Disordered" evidence="5">
    <location>
        <begin position="1"/>
        <end position="31"/>
    </location>
</feature>
<evidence type="ECO:0000259" key="6">
    <source>
        <dbReference type="Pfam" id="PF15985"/>
    </source>
</evidence>
<evidence type="ECO:0000256" key="3">
    <source>
        <dbReference type="ARBA" id="ARBA00022835"/>
    </source>
</evidence>
<evidence type="ECO:0000256" key="2">
    <source>
        <dbReference type="ARBA" id="ARBA00022490"/>
    </source>
</evidence>
<gene>
    <name evidence="8" type="primary">RRP40</name>
    <name evidence="8" type="ORF">LTR77_010749</name>
</gene>
<feature type="domain" description="Exosome complex exonuclease Rrp40 N-terminal" evidence="7">
    <location>
        <begin position="26"/>
        <end position="65"/>
    </location>
</feature>
<dbReference type="PANTHER" id="PTHR21321:SF1">
    <property type="entry name" value="EXOSOME COMPLEX COMPONENT RRP40"/>
    <property type="match status" value="1"/>
</dbReference>
<dbReference type="GO" id="GO:0034475">
    <property type="term" value="P:U4 snRNA 3'-end processing"/>
    <property type="evidence" value="ECO:0007669"/>
    <property type="project" value="TreeGrafter"/>
</dbReference>
<dbReference type="GO" id="GO:0071051">
    <property type="term" value="P:poly(A)-dependent snoRNA 3'-end processing"/>
    <property type="evidence" value="ECO:0007669"/>
    <property type="project" value="TreeGrafter"/>
</dbReference>
<proteinExistence type="predicted"/>
<dbReference type="GO" id="GO:0000177">
    <property type="term" value="C:cytoplasmic exosome (RNase complex)"/>
    <property type="evidence" value="ECO:0007669"/>
    <property type="project" value="TreeGrafter"/>
</dbReference>
<dbReference type="GO" id="GO:0000467">
    <property type="term" value="P:exonucleolytic trimming to generate mature 3'-end of 5.8S rRNA from tricistronic rRNA transcript (SSU-rRNA, 5.8S rRNA, LSU-rRNA)"/>
    <property type="evidence" value="ECO:0007669"/>
    <property type="project" value="TreeGrafter"/>
</dbReference>
<evidence type="ECO:0000313" key="8">
    <source>
        <dbReference type="EMBL" id="KAK5163376.1"/>
    </source>
</evidence>
<dbReference type="InterPro" id="IPR004088">
    <property type="entry name" value="KH_dom_type_1"/>
</dbReference>
<dbReference type="CDD" id="cd22526">
    <property type="entry name" value="KH-I_Rrp40"/>
    <property type="match status" value="1"/>
</dbReference>
<reference evidence="8 9" key="1">
    <citation type="submission" date="2023-08" db="EMBL/GenBank/DDBJ databases">
        <title>Black Yeasts Isolated from many extreme environments.</title>
        <authorList>
            <person name="Coleine C."/>
            <person name="Stajich J.E."/>
            <person name="Selbmann L."/>
        </authorList>
    </citation>
    <scope>NUCLEOTIDE SEQUENCE [LARGE SCALE GENOMIC DNA]</scope>
    <source>
        <strain evidence="8 9">CCFEE 5935</strain>
    </source>
</reference>
<dbReference type="Proteomes" id="UP001337655">
    <property type="component" value="Unassembled WGS sequence"/>
</dbReference>
<dbReference type="GO" id="GO:0000176">
    <property type="term" value="C:nuclear exosome (RNase complex)"/>
    <property type="evidence" value="ECO:0007669"/>
    <property type="project" value="TreeGrafter"/>
</dbReference>
<dbReference type="Pfam" id="PF15985">
    <property type="entry name" value="KH_6"/>
    <property type="match status" value="1"/>
</dbReference>
<dbReference type="Pfam" id="PF18311">
    <property type="entry name" value="Rrp40_N"/>
    <property type="match status" value="1"/>
</dbReference>
<keyword evidence="3" id="KW-0271">Exosome</keyword>
<dbReference type="GO" id="GO:0071038">
    <property type="term" value="P:TRAMP-dependent tRNA surveillance pathway"/>
    <property type="evidence" value="ECO:0007669"/>
    <property type="project" value="TreeGrafter"/>
</dbReference>
<dbReference type="AlphaFoldDB" id="A0AAV9NX70"/>
<dbReference type="GO" id="GO:0071034">
    <property type="term" value="P:CUT catabolic process"/>
    <property type="evidence" value="ECO:0007669"/>
    <property type="project" value="TreeGrafter"/>
</dbReference>
<dbReference type="SUPFAM" id="SSF50249">
    <property type="entry name" value="Nucleic acid-binding proteins"/>
    <property type="match status" value="1"/>
</dbReference>
<dbReference type="InterPro" id="IPR026699">
    <property type="entry name" value="Exosome_RNA_bind1/RRP40/RRP4"/>
</dbReference>
<evidence type="ECO:0000256" key="5">
    <source>
        <dbReference type="SAM" id="MobiDB-lite"/>
    </source>
</evidence>
<dbReference type="RefSeq" id="XP_064653870.1">
    <property type="nucleotide sequence ID" value="XM_064807966.1"/>
</dbReference>
<dbReference type="SUPFAM" id="SSF54791">
    <property type="entry name" value="Eukaryotic type KH-domain (KH-domain type I)"/>
    <property type="match status" value="1"/>
</dbReference>
<dbReference type="PANTHER" id="PTHR21321">
    <property type="entry name" value="PNAS-3 RELATED"/>
    <property type="match status" value="1"/>
</dbReference>
<dbReference type="GO" id="GO:0071035">
    <property type="term" value="P:nuclear polyadenylation-dependent rRNA catabolic process"/>
    <property type="evidence" value="ECO:0007669"/>
    <property type="project" value="TreeGrafter"/>
</dbReference>
<dbReference type="GO" id="GO:0003723">
    <property type="term" value="F:RNA binding"/>
    <property type="evidence" value="ECO:0007669"/>
    <property type="project" value="UniProtKB-KW"/>
</dbReference>
<protein>
    <submittedName>
        <fullName evidence="8">Exosome non-catalytic core subunit rrp40</fullName>
    </submittedName>
</protein>
<organism evidence="8 9">
    <name type="scientific">Saxophila tyrrhenica</name>
    <dbReference type="NCBI Taxonomy" id="1690608"/>
    <lineage>
        <taxon>Eukaryota</taxon>
        <taxon>Fungi</taxon>
        <taxon>Dikarya</taxon>
        <taxon>Ascomycota</taxon>
        <taxon>Pezizomycotina</taxon>
        <taxon>Dothideomycetes</taxon>
        <taxon>Dothideomycetidae</taxon>
        <taxon>Mycosphaerellales</taxon>
        <taxon>Extremaceae</taxon>
        <taxon>Saxophila</taxon>
    </lineage>
</organism>
<evidence type="ECO:0000259" key="7">
    <source>
        <dbReference type="Pfam" id="PF18311"/>
    </source>
</evidence>
<dbReference type="Gene3D" id="2.40.50.140">
    <property type="entry name" value="Nucleic acid-binding proteins"/>
    <property type="match status" value="1"/>
</dbReference>
<keyword evidence="2" id="KW-0963">Cytoplasm</keyword>
<keyword evidence="9" id="KW-1185">Reference proteome</keyword>
<accession>A0AAV9NX70</accession>
<name>A0AAV9NX70_9PEZI</name>
<dbReference type="InterPro" id="IPR012340">
    <property type="entry name" value="NA-bd_OB-fold"/>
</dbReference>
<dbReference type="Pfam" id="PF21262">
    <property type="entry name" value="RRP40_S1"/>
    <property type="match status" value="1"/>
</dbReference>
<dbReference type="EMBL" id="JAVRRT010000026">
    <property type="protein sequence ID" value="KAK5163376.1"/>
    <property type="molecule type" value="Genomic_DNA"/>
</dbReference>
<feature type="domain" description="K Homology" evidence="6">
    <location>
        <begin position="155"/>
        <end position="211"/>
    </location>
</feature>
<evidence type="ECO:0000256" key="4">
    <source>
        <dbReference type="ARBA" id="ARBA00022884"/>
    </source>
</evidence>
<dbReference type="InterPro" id="IPR041054">
    <property type="entry name" value="Rrp40_N_euk"/>
</dbReference>
<comment type="caution">
    <text evidence="8">The sequence shown here is derived from an EMBL/GenBank/DDBJ whole genome shotgun (WGS) entry which is preliminary data.</text>
</comment>
<dbReference type="GeneID" id="89932074"/>
<sequence length="246" mass="26544">MATTSVLLPGEQIPPSDLPPTKKGTLTLGPNLRHLPPSTILTTTSGSLHTDPKKAALWIDAPHGRYQPSVGDLVVAQIHHGSTDTYHCALTPHTAYALLGQLAFEGANKKTRPKLESGDLVYARVKTASKWEDVEIECFNSSTGKADGLGPLKGGMVFNISPAFARRLMMGTDKEGRSKGGVVVLEEVGEKVKFEVAVGRNGRVWVDSGNVAATLVVGRLLMGCDEKGWSVEEQRREIETCLRPMF</sequence>
<dbReference type="FunFam" id="2.40.50.140:FF:000127">
    <property type="entry name" value="Exosome complex component RRP40"/>
    <property type="match status" value="1"/>
</dbReference>
<evidence type="ECO:0000313" key="9">
    <source>
        <dbReference type="Proteomes" id="UP001337655"/>
    </source>
</evidence>
<dbReference type="InterPro" id="IPR036612">
    <property type="entry name" value="KH_dom_type_1_sf"/>
</dbReference>
<dbReference type="InterPro" id="IPR049469">
    <property type="entry name" value="RRP40_KH-I"/>
</dbReference>
<comment type="subcellular location">
    <subcellularLocation>
        <location evidence="1">Nucleus</location>
    </subcellularLocation>
</comment>
<keyword evidence="4" id="KW-0694">RNA-binding</keyword>